<keyword evidence="1" id="KW-0472">Membrane</keyword>
<evidence type="ECO:0000313" key="2">
    <source>
        <dbReference type="EMBL" id="MPM34916.1"/>
    </source>
</evidence>
<name>A0A644Z250_9ZZZZ</name>
<proteinExistence type="predicted"/>
<reference evidence="2" key="1">
    <citation type="submission" date="2019-08" db="EMBL/GenBank/DDBJ databases">
        <authorList>
            <person name="Kucharzyk K."/>
            <person name="Murdoch R.W."/>
            <person name="Higgins S."/>
            <person name="Loffler F."/>
        </authorList>
    </citation>
    <scope>NUCLEOTIDE SEQUENCE</scope>
</reference>
<dbReference type="EMBL" id="VSSQ01007120">
    <property type="protein sequence ID" value="MPM34916.1"/>
    <property type="molecule type" value="Genomic_DNA"/>
</dbReference>
<organism evidence="2">
    <name type="scientific">bioreactor metagenome</name>
    <dbReference type="NCBI Taxonomy" id="1076179"/>
    <lineage>
        <taxon>unclassified sequences</taxon>
        <taxon>metagenomes</taxon>
        <taxon>ecological metagenomes</taxon>
    </lineage>
</organism>
<feature type="transmembrane region" description="Helical" evidence="1">
    <location>
        <begin position="12"/>
        <end position="33"/>
    </location>
</feature>
<protein>
    <submittedName>
        <fullName evidence="2">Uncharacterized protein</fullName>
    </submittedName>
</protein>
<accession>A0A644Z250</accession>
<evidence type="ECO:0000256" key="1">
    <source>
        <dbReference type="SAM" id="Phobius"/>
    </source>
</evidence>
<keyword evidence="1" id="KW-1133">Transmembrane helix</keyword>
<keyword evidence="1" id="KW-0812">Transmembrane</keyword>
<gene>
    <name evidence="2" type="ORF">SDC9_81506</name>
</gene>
<comment type="caution">
    <text evidence="2">The sequence shown here is derived from an EMBL/GenBank/DDBJ whole genome shotgun (WGS) entry which is preliminary data.</text>
</comment>
<dbReference type="AlphaFoldDB" id="A0A644Z250"/>
<sequence>MTITRFEKRFWQYHYFLAFSFGTNPYVLARYIVLNFVKGLLQEIIINLNNAPNNAFSVTQ</sequence>